<comment type="subunit">
    <text evidence="4">Part of the Bam complex.</text>
</comment>
<protein>
    <recommendedName>
        <fullName evidence="4">Outer membrane protein assembly factor BamE</fullName>
    </recommendedName>
</protein>
<keyword evidence="3 4" id="KW-0998">Cell outer membrane</keyword>
<feature type="domain" description="Outer membrane protein assembly factor BamE" evidence="5">
    <location>
        <begin position="114"/>
        <end position="173"/>
    </location>
</feature>
<dbReference type="InterPro" id="IPR026592">
    <property type="entry name" value="BamE"/>
</dbReference>
<dbReference type="InterPro" id="IPR037873">
    <property type="entry name" value="BamE-like"/>
</dbReference>
<keyword evidence="1 4" id="KW-0732">Signal</keyword>
<dbReference type="PANTHER" id="PTHR37482:SF1">
    <property type="entry name" value="OUTER MEMBRANE PROTEIN ASSEMBLY FACTOR BAME"/>
    <property type="match status" value="1"/>
</dbReference>
<dbReference type="PANTHER" id="PTHR37482">
    <property type="entry name" value="OUTER MEMBRANE PROTEIN ASSEMBLY FACTOR BAME"/>
    <property type="match status" value="1"/>
</dbReference>
<sequence length="195" mass="21724">MLLVGFRLSALSYSVFGPRPNELKELMRMSFPRDGLRPVVLLAAAALACVLSGCASKNPLLDDAPAAAQQSAVHTEGPRGADRFLGIFRPYRINVQQGNFVSREMITPLKEAMQKQEGVTRDQVLFALGTPLLTDVFHADRWDYVFRLKKNTGEVISSRVSVFFKQNRLVNIEGDQLPTEQEYLSLIEGKTPTAR</sequence>
<dbReference type="Pfam" id="PF04355">
    <property type="entry name" value="BamE"/>
    <property type="match status" value="1"/>
</dbReference>
<accession>A0A6B3SIT2</accession>
<proteinExistence type="inferred from homology"/>
<comment type="subcellular location">
    <subcellularLocation>
        <location evidence="4">Cell outer membrane</location>
    </subcellularLocation>
</comment>
<dbReference type="GO" id="GO:0043165">
    <property type="term" value="P:Gram-negative-bacterium-type cell outer membrane assembly"/>
    <property type="evidence" value="ECO:0007669"/>
    <property type="project" value="UniProtKB-UniRule"/>
</dbReference>
<evidence type="ECO:0000256" key="2">
    <source>
        <dbReference type="ARBA" id="ARBA00023136"/>
    </source>
</evidence>
<dbReference type="InterPro" id="IPR007450">
    <property type="entry name" value="BamE_dom"/>
</dbReference>
<keyword evidence="7" id="KW-1185">Reference proteome</keyword>
<gene>
    <name evidence="4" type="primary">bamE</name>
    <name evidence="6" type="ORF">G3574_06525</name>
</gene>
<dbReference type="AlphaFoldDB" id="A0A6B3SIT2"/>
<evidence type="ECO:0000259" key="5">
    <source>
        <dbReference type="Pfam" id="PF04355"/>
    </source>
</evidence>
<dbReference type="HAMAP" id="MF_00925">
    <property type="entry name" value="OM_assembly_BamE"/>
    <property type="match status" value="1"/>
</dbReference>
<evidence type="ECO:0000313" key="7">
    <source>
        <dbReference type="Proteomes" id="UP000482155"/>
    </source>
</evidence>
<dbReference type="EMBL" id="JAAIVB010000014">
    <property type="protein sequence ID" value="NEX60727.1"/>
    <property type="molecule type" value="Genomic_DNA"/>
</dbReference>
<dbReference type="Proteomes" id="UP000482155">
    <property type="component" value="Unassembled WGS sequence"/>
</dbReference>
<dbReference type="Gene3D" id="3.30.1450.10">
    <property type="match status" value="1"/>
</dbReference>
<dbReference type="GO" id="GO:0030674">
    <property type="term" value="F:protein-macromolecule adaptor activity"/>
    <property type="evidence" value="ECO:0007669"/>
    <property type="project" value="TreeGrafter"/>
</dbReference>
<evidence type="ECO:0000256" key="3">
    <source>
        <dbReference type="ARBA" id="ARBA00023237"/>
    </source>
</evidence>
<keyword evidence="2 4" id="KW-0472">Membrane</keyword>
<evidence type="ECO:0000256" key="4">
    <source>
        <dbReference type="HAMAP-Rule" id="MF_00925"/>
    </source>
</evidence>
<evidence type="ECO:0000256" key="1">
    <source>
        <dbReference type="ARBA" id="ARBA00022729"/>
    </source>
</evidence>
<reference evidence="6 7" key="1">
    <citation type="submission" date="2020-02" db="EMBL/GenBank/DDBJ databases">
        <authorList>
            <person name="Kim M.K."/>
        </authorList>
    </citation>
    <scope>NUCLEOTIDE SEQUENCE [LARGE SCALE GENOMIC DNA]</scope>
    <source>
        <strain evidence="6 7">17J57-3</strain>
    </source>
</reference>
<comment type="function">
    <text evidence="4">Part of the outer membrane protein assembly complex, which is involved in assembly and insertion of beta-barrel proteins into the outer membrane.</text>
</comment>
<dbReference type="GO" id="GO:0051205">
    <property type="term" value="P:protein insertion into membrane"/>
    <property type="evidence" value="ECO:0007669"/>
    <property type="project" value="UniProtKB-UniRule"/>
</dbReference>
<comment type="similarity">
    <text evidence="4">Belongs to the BamE family.</text>
</comment>
<evidence type="ECO:0000313" key="6">
    <source>
        <dbReference type="EMBL" id="NEX60727.1"/>
    </source>
</evidence>
<organism evidence="6 7">
    <name type="scientific">Noviherbaspirillum galbum</name>
    <dbReference type="NCBI Taxonomy" id="2709383"/>
    <lineage>
        <taxon>Bacteria</taxon>
        <taxon>Pseudomonadati</taxon>
        <taxon>Pseudomonadota</taxon>
        <taxon>Betaproteobacteria</taxon>
        <taxon>Burkholderiales</taxon>
        <taxon>Oxalobacteraceae</taxon>
        <taxon>Noviherbaspirillum</taxon>
    </lineage>
</organism>
<dbReference type="GO" id="GO:1990063">
    <property type="term" value="C:Bam protein complex"/>
    <property type="evidence" value="ECO:0007669"/>
    <property type="project" value="TreeGrafter"/>
</dbReference>
<name>A0A6B3SIT2_9BURK</name>
<comment type="caution">
    <text evidence="6">The sequence shown here is derived from an EMBL/GenBank/DDBJ whole genome shotgun (WGS) entry which is preliminary data.</text>
</comment>